<feature type="region of interest" description="Disordered" evidence="1">
    <location>
        <begin position="157"/>
        <end position="181"/>
    </location>
</feature>
<dbReference type="PANTHER" id="PTHR47070:SF2">
    <property type="entry name" value="OS06G0206100 PROTEIN"/>
    <property type="match status" value="1"/>
</dbReference>
<accession>A0AAD4S091</accession>
<feature type="compositionally biased region" description="Basic and acidic residues" evidence="1">
    <location>
        <begin position="125"/>
        <end position="135"/>
    </location>
</feature>
<organism evidence="2 3">
    <name type="scientific">Papaver atlanticum</name>
    <dbReference type="NCBI Taxonomy" id="357466"/>
    <lineage>
        <taxon>Eukaryota</taxon>
        <taxon>Viridiplantae</taxon>
        <taxon>Streptophyta</taxon>
        <taxon>Embryophyta</taxon>
        <taxon>Tracheophyta</taxon>
        <taxon>Spermatophyta</taxon>
        <taxon>Magnoliopsida</taxon>
        <taxon>Ranunculales</taxon>
        <taxon>Papaveraceae</taxon>
        <taxon>Papaveroideae</taxon>
        <taxon>Papaver</taxon>
    </lineage>
</organism>
<feature type="compositionally biased region" description="Polar residues" evidence="1">
    <location>
        <begin position="171"/>
        <end position="181"/>
    </location>
</feature>
<protein>
    <submittedName>
        <fullName evidence="2">Uncharacterized protein</fullName>
    </submittedName>
</protein>
<evidence type="ECO:0000313" key="3">
    <source>
        <dbReference type="Proteomes" id="UP001202328"/>
    </source>
</evidence>
<name>A0AAD4S091_9MAGN</name>
<keyword evidence="3" id="KW-1185">Reference proteome</keyword>
<evidence type="ECO:0000256" key="1">
    <source>
        <dbReference type="SAM" id="MobiDB-lite"/>
    </source>
</evidence>
<gene>
    <name evidence="2" type="ORF">MKW98_032755</name>
</gene>
<proteinExistence type="predicted"/>
<sequence>MVLSYSTNPAYPHPPNDSSYFLMPGTSSHMAAGGFKYKPIPAGNHPAGFGIFANLSGYPLNPQGPIGFVSGLDDSARSNTEMKAFMFQILSFLAPPAPTEVVNQVDLLDALSRKTGSDAPASAHESAERPLHENKMSTSPRDFDSYVDIGLVQNCSTSYTPAEPQERQGHSVLSSFQGYDP</sequence>
<comment type="caution">
    <text evidence="2">The sequence shown here is derived from an EMBL/GenBank/DDBJ whole genome shotgun (WGS) entry which is preliminary data.</text>
</comment>
<dbReference type="Proteomes" id="UP001202328">
    <property type="component" value="Unassembled WGS sequence"/>
</dbReference>
<feature type="region of interest" description="Disordered" evidence="1">
    <location>
        <begin position="115"/>
        <end position="142"/>
    </location>
</feature>
<dbReference type="EMBL" id="JAJJMB010016409">
    <property type="protein sequence ID" value="KAI3847429.1"/>
    <property type="molecule type" value="Genomic_DNA"/>
</dbReference>
<reference evidence="2" key="1">
    <citation type="submission" date="2022-04" db="EMBL/GenBank/DDBJ databases">
        <title>A functionally conserved STORR gene fusion in Papaver species that diverged 16.8 million years ago.</title>
        <authorList>
            <person name="Catania T."/>
        </authorList>
    </citation>
    <scope>NUCLEOTIDE SEQUENCE</scope>
    <source>
        <strain evidence="2">S-188037</strain>
    </source>
</reference>
<dbReference type="AlphaFoldDB" id="A0AAD4S091"/>
<dbReference type="PANTHER" id="PTHR47070">
    <property type="entry name" value="HYDROXYPROLINE-RICH GLYCOPROTEIN-LIKE"/>
    <property type="match status" value="1"/>
</dbReference>
<evidence type="ECO:0000313" key="2">
    <source>
        <dbReference type="EMBL" id="KAI3847429.1"/>
    </source>
</evidence>